<keyword evidence="1" id="KW-0812">Transmembrane</keyword>
<dbReference type="EMBL" id="JAERQJ010000001">
    <property type="protein sequence ID" value="MBL0681890.1"/>
    <property type="molecule type" value="Genomic_DNA"/>
</dbReference>
<comment type="caution">
    <text evidence="3">The sequence shown here is derived from an EMBL/GenBank/DDBJ whole genome shotgun (WGS) entry which is preliminary data.</text>
</comment>
<dbReference type="PANTHER" id="PTHR10098:SF108">
    <property type="entry name" value="TETRATRICOPEPTIDE REPEAT PROTEIN 28"/>
    <property type="match status" value="1"/>
</dbReference>
<sequence length="591" mass="67115">MLTTLQGQAKTYKKLYQQNKSIANLNKAITTYQKADTIINTIRQSFTNYQDKVTFAKQAKEVYQGAIESQLLLYAAKKDQQALKKAFYYAERSKANTLKELLNDANAKNFTGLPTDLVGLEKDLRIDKAFYQSKITEEHSQPFDKLRAGIDTTKITRYENKLFEINRRQDSLTEVLEKNYPKYYQLKHKNDVVSVGELQQQLNERTTMVEFFTSDSTTYAFAISKNKIAVEELATADLTKKIETFRAVITSKHVGDFKTSAHQLYQELIAPIAHHFVGDELIIIPDGPLWHLNFELLLTQQEETNNPVDFSYLLHNYAISYANAANILFSGSQDTPTSKKQEECLAFSFTDSTNIVDATSMSLATLRDAGDDLPGTRKEIKAIAEIIDGQYYFGSEAIEANFKKNANQYNILHLALHGEVDNERPENSKLYFTKTKDTIEDNLLYGHELFALDIPAELTVLSACNTGSGKIAKGEGIMSLGTAFQYAGTKSLLLTSWEVSDQTTPALMKYFYTNLKQGMSKSKALQQAKLDYLKTADINRTHPFYWGGFYLVGDTAPIPFSDHTWWYWVIGVGALAILFFSLFWYRRRVKS</sequence>
<dbReference type="AlphaFoldDB" id="A0A936ZYP3"/>
<keyword evidence="1" id="KW-1133">Transmembrane helix</keyword>
<dbReference type="RefSeq" id="WP_201915869.1">
    <property type="nucleotide sequence ID" value="NZ_BAABAX010000001.1"/>
</dbReference>
<keyword evidence="1" id="KW-0472">Membrane</keyword>
<gene>
    <name evidence="3" type="ORF">JJQ60_00035</name>
</gene>
<evidence type="ECO:0000256" key="1">
    <source>
        <dbReference type="SAM" id="Phobius"/>
    </source>
</evidence>
<evidence type="ECO:0000313" key="3">
    <source>
        <dbReference type="EMBL" id="MBL0681890.1"/>
    </source>
</evidence>
<proteinExistence type="predicted"/>
<feature type="transmembrane region" description="Helical" evidence="1">
    <location>
        <begin position="565"/>
        <end position="585"/>
    </location>
</feature>
<dbReference type="InterPro" id="IPR024983">
    <property type="entry name" value="CHAT_dom"/>
</dbReference>
<feature type="domain" description="CHAT" evidence="2">
    <location>
        <begin position="260"/>
        <end position="554"/>
    </location>
</feature>
<reference evidence="3" key="1">
    <citation type="submission" date="2021-01" db="EMBL/GenBank/DDBJ databases">
        <authorList>
            <person name="Zhong Y.L."/>
        </authorList>
    </citation>
    <scope>NUCLEOTIDE SEQUENCE</scope>
    <source>
        <strain evidence="3">KCTC 23302</strain>
    </source>
</reference>
<accession>A0A936ZYP3</accession>
<protein>
    <submittedName>
        <fullName evidence="3">CHAT domain-containing protein</fullName>
    </submittedName>
</protein>
<dbReference type="Proteomes" id="UP000651057">
    <property type="component" value="Unassembled WGS sequence"/>
</dbReference>
<evidence type="ECO:0000259" key="2">
    <source>
        <dbReference type="Pfam" id="PF12770"/>
    </source>
</evidence>
<organism evidence="3 4">
    <name type="scientific">Aquimarina mytili</name>
    <dbReference type="NCBI Taxonomy" id="874423"/>
    <lineage>
        <taxon>Bacteria</taxon>
        <taxon>Pseudomonadati</taxon>
        <taxon>Bacteroidota</taxon>
        <taxon>Flavobacteriia</taxon>
        <taxon>Flavobacteriales</taxon>
        <taxon>Flavobacteriaceae</taxon>
        <taxon>Aquimarina</taxon>
    </lineage>
</organism>
<dbReference type="Pfam" id="PF12770">
    <property type="entry name" value="CHAT"/>
    <property type="match status" value="1"/>
</dbReference>
<evidence type="ECO:0000313" key="4">
    <source>
        <dbReference type="Proteomes" id="UP000651057"/>
    </source>
</evidence>
<dbReference type="PANTHER" id="PTHR10098">
    <property type="entry name" value="RAPSYN-RELATED"/>
    <property type="match status" value="1"/>
</dbReference>
<name>A0A936ZYP3_9FLAO</name>
<keyword evidence="4" id="KW-1185">Reference proteome</keyword>